<keyword evidence="1" id="KW-0808">Transferase</keyword>
<dbReference type="PANTHER" id="PTHR12149:SF8">
    <property type="entry name" value="PROTEIN-RIBULOSAMINE 3-KINASE"/>
    <property type="match status" value="1"/>
</dbReference>
<dbReference type="Gene3D" id="1.10.510.10">
    <property type="entry name" value="Transferase(Phosphotransferase) domain 1"/>
    <property type="match status" value="1"/>
</dbReference>
<dbReference type="InterPro" id="IPR016477">
    <property type="entry name" value="Fructo-/Ketosamine-3-kinase"/>
</dbReference>
<proteinExistence type="inferred from homology"/>
<sequence>MVETFRKCPAEPHSAEAEAAGLRWLREASEAVARVHAVTGNCLETINIHTVRPSPEAARRAGRELALIHRAGAPAFGSPPAGWEGPNYIGTQRQECTPTAHWGQFYAQQRVLPFARAAQRRGNLSPAGLELVERAATSISTGEWDITPARIHGDLWAGNLLFGEQGPVFIDPAAHGGHPQTDLAMLDLFGAPHLAEIRAGYQEITALPAGWLEFTAVHQLHPLAVHTLTHGAGYAPALMNAARKTLELLPG</sequence>
<dbReference type="PANTHER" id="PTHR12149">
    <property type="entry name" value="FRUCTOSAMINE 3 KINASE-RELATED PROTEIN"/>
    <property type="match status" value="1"/>
</dbReference>
<name>A0A6B8WA75_9CORY</name>
<comment type="similarity">
    <text evidence="1">Belongs to the fructosamine kinase family.</text>
</comment>
<dbReference type="KEGG" id="cok:COCCU_11320"/>
<keyword evidence="1 2" id="KW-0418">Kinase</keyword>
<dbReference type="RefSeq" id="WP_156231581.1">
    <property type="nucleotide sequence ID" value="NZ_CP046455.1"/>
</dbReference>
<keyword evidence="3" id="KW-1185">Reference proteome</keyword>
<dbReference type="Gene3D" id="1.20.1270.240">
    <property type="match status" value="1"/>
</dbReference>
<dbReference type="SUPFAM" id="SSF56112">
    <property type="entry name" value="Protein kinase-like (PK-like)"/>
    <property type="match status" value="1"/>
</dbReference>
<evidence type="ECO:0000313" key="2">
    <source>
        <dbReference type="EMBL" id="QGU08175.1"/>
    </source>
</evidence>
<dbReference type="AlphaFoldDB" id="A0A6B8WA75"/>
<protein>
    <submittedName>
        <fullName evidence="2">Fructosamine kinase</fullName>
    </submittedName>
</protein>
<dbReference type="PIRSF" id="PIRSF006221">
    <property type="entry name" value="Ketosamine-3-kinase"/>
    <property type="match status" value="1"/>
</dbReference>
<dbReference type="Proteomes" id="UP000424462">
    <property type="component" value="Chromosome"/>
</dbReference>
<dbReference type="InterPro" id="IPR011009">
    <property type="entry name" value="Kinase-like_dom_sf"/>
</dbReference>
<reference evidence="2 3" key="1">
    <citation type="submission" date="2019-11" db="EMBL/GenBank/DDBJ databases">
        <title>Complete genome sequence of Corynebacterium kalinowskii 1959, a novel Corynebacterium species isolated from soil of a small paddock in Vilsendorf, Germany.</title>
        <authorList>
            <person name="Schaffert L."/>
            <person name="Ruwe M."/>
            <person name="Milse J."/>
            <person name="Hanuschka K."/>
            <person name="Ortseifen V."/>
            <person name="Droste J."/>
            <person name="Brandt D."/>
            <person name="Schlueter L."/>
            <person name="Kutter Y."/>
            <person name="Vinke S."/>
            <person name="Viehoefer P."/>
            <person name="Jacob L."/>
            <person name="Luebke N.-C."/>
            <person name="Schulte-Berndt E."/>
            <person name="Hain C."/>
            <person name="Linder M."/>
            <person name="Schmidt P."/>
            <person name="Wollenschlaeger L."/>
            <person name="Luttermann T."/>
            <person name="Thieme E."/>
            <person name="Hassa J."/>
            <person name="Haak M."/>
            <person name="Wittchen M."/>
            <person name="Mentz A."/>
            <person name="Persicke M."/>
            <person name="Busche T."/>
            <person name="Ruckert C."/>
        </authorList>
    </citation>
    <scope>NUCLEOTIDE SEQUENCE [LARGE SCALE GENOMIC DNA]</scope>
    <source>
        <strain evidence="2 3">2039</strain>
    </source>
</reference>
<dbReference type="Pfam" id="PF03881">
    <property type="entry name" value="Fructosamin_kin"/>
    <property type="match status" value="1"/>
</dbReference>
<dbReference type="EMBL" id="CP046455">
    <property type="protein sequence ID" value="QGU08175.1"/>
    <property type="molecule type" value="Genomic_DNA"/>
</dbReference>
<organism evidence="2 3">
    <name type="scientific">Corynebacterium occultum</name>
    <dbReference type="NCBI Taxonomy" id="2675219"/>
    <lineage>
        <taxon>Bacteria</taxon>
        <taxon>Bacillati</taxon>
        <taxon>Actinomycetota</taxon>
        <taxon>Actinomycetes</taxon>
        <taxon>Mycobacteriales</taxon>
        <taxon>Corynebacteriaceae</taxon>
        <taxon>Corynebacterium</taxon>
    </lineage>
</organism>
<evidence type="ECO:0000256" key="1">
    <source>
        <dbReference type="PIRNR" id="PIRNR006221"/>
    </source>
</evidence>
<gene>
    <name evidence="2" type="ORF">COCCU_11320</name>
</gene>
<dbReference type="GO" id="GO:0016301">
    <property type="term" value="F:kinase activity"/>
    <property type="evidence" value="ECO:0007669"/>
    <property type="project" value="UniProtKB-UniRule"/>
</dbReference>
<evidence type="ECO:0000313" key="3">
    <source>
        <dbReference type="Proteomes" id="UP000424462"/>
    </source>
</evidence>
<accession>A0A6B8WA75</accession>